<protein>
    <submittedName>
        <fullName evidence="3">Bifunctional DNA primase/polymerase</fullName>
    </submittedName>
</protein>
<dbReference type="SUPFAM" id="SSF56747">
    <property type="entry name" value="Prim-pol domain"/>
    <property type="match status" value="1"/>
</dbReference>
<dbReference type="CDD" id="cd04859">
    <property type="entry name" value="Prim_Pol"/>
    <property type="match status" value="1"/>
</dbReference>
<feature type="compositionally biased region" description="Low complexity" evidence="1">
    <location>
        <begin position="191"/>
        <end position="205"/>
    </location>
</feature>
<evidence type="ECO:0000313" key="4">
    <source>
        <dbReference type="Proteomes" id="UP001059617"/>
    </source>
</evidence>
<feature type="region of interest" description="Disordered" evidence="1">
    <location>
        <begin position="191"/>
        <end position="210"/>
    </location>
</feature>
<reference evidence="3" key="1">
    <citation type="submission" date="2021-04" db="EMBL/GenBank/DDBJ databases">
        <authorList>
            <person name="Hartkoorn R.C."/>
            <person name="Beaudoing E."/>
            <person name="Hot D."/>
        </authorList>
    </citation>
    <scope>NUCLEOTIDE SEQUENCE</scope>
    <source>
        <strain evidence="3">NRRL B-16292</strain>
    </source>
</reference>
<dbReference type="EMBL" id="CP073720">
    <property type="protein sequence ID" value="UWP80950.1"/>
    <property type="molecule type" value="Genomic_DNA"/>
</dbReference>
<evidence type="ECO:0000259" key="2">
    <source>
        <dbReference type="SMART" id="SM00943"/>
    </source>
</evidence>
<name>A0ABY5VTQ5_9ACTN</name>
<keyword evidence="4" id="KW-1185">Reference proteome</keyword>
<gene>
    <name evidence="3" type="ORF">Dfulv_38380</name>
</gene>
<dbReference type="Proteomes" id="UP001059617">
    <property type="component" value="Chromosome"/>
</dbReference>
<feature type="domain" description="DNA primase/polymerase bifunctional N-terminal" evidence="2">
    <location>
        <begin position="11"/>
        <end position="180"/>
    </location>
</feature>
<evidence type="ECO:0000256" key="1">
    <source>
        <dbReference type="SAM" id="MobiDB-lite"/>
    </source>
</evidence>
<proteinExistence type="predicted"/>
<reference evidence="3" key="2">
    <citation type="submission" date="2022-09" db="EMBL/GenBank/DDBJ databases">
        <title>Biosynthetic gene clusters of Dactylosporangioum fulvum.</title>
        <authorList>
            <person name="Caradec T."/>
        </authorList>
    </citation>
    <scope>NUCLEOTIDE SEQUENCE</scope>
    <source>
        <strain evidence="3">NRRL B-16292</strain>
    </source>
</reference>
<dbReference type="SMART" id="SM00943">
    <property type="entry name" value="Prim-Pol"/>
    <property type="match status" value="1"/>
</dbReference>
<organism evidence="3 4">
    <name type="scientific">Dactylosporangium fulvum</name>
    <dbReference type="NCBI Taxonomy" id="53359"/>
    <lineage>
        <taxon>Bacteria</taxon>
        <taxon>Bacillati</taxon>
        <taxon>Actinomycetota</taxon>
        <taxon>Actinomycetes</taxon>
        <taxon>Micromonosporales</taxon>
        <taxon>Micromonosporaceae</taxon>
        <taxon>Dactylosporangium</taxon>
    </lineage>
</organism>
<dbReference type="RefSeq" id="WP_259858713.1">
    <property type="nucleotide sequence ID" value="NZ_BAAAST010000028.1"/>
</dbReference>
<accession>A0ABY5VTQ5</accession>
<evidence type="ECO:0000313" key="3">
    <source>
        <dbReference type="EMBL" id="UWP80950.1"/>
    </source>
</evidence>
<dbReference type="Pfam" id="PF09250">
    <property type="entry name" value="Prim-Pol"/>
    <property type="match status" value="1"/>
</dbReference>
<dbReference type="InterPro" id="IPR015330">
    <property type="entry name" value="DNA_primase/pol_bifunc_N"/>
</dbReference>
<sequence>MADSQALLRNAIDYIERGWPVFLLGRSKRPIANCDGCRTAGPDHDRDACPCMFCHGLYAATLDPQRVTAMVAAQSDGLLAVRTGAVAGLVVVDIDPGHGGALDAALMPETACVVTGSGGWHLYYRHPGTAVLNSQGRLGEGIDVRGDGGYVVAPPSIHPRTGRPYRWIGDRPVVEMPPALVTACRPAPAAEASASTTRAPSSTPAGGISSPDALLRSLLDTIRRAPKGRRRATLYGSARGVARMVAANAISTRDALNALYDAGISAGQTDRETRAAITGGFRDEGVAA</sequence>